<dbReference type="RefSeq" id="WP_208414967.1">
    <property type="nucleotide sequence ID" value="NZ_BAAADC010000001.1"/>
</dbReference>
<dbReference type="EMBL" id="JAASRM010000001">
    <property type="protein sequence ID" value="NIK90489.1"/>
    <property type="molecule type" value="Genomic_DNA"/>
</dbReference>
<sequence>MRYPKRAMIMAAGLGTRMRPLTETRPKPLVQVQGKALIDHAIDRLKDAGVTTFVVNLYYKGEMIREHLAGRKDVEILYSDESDGLLGTGGGVLKAMQLLGDEPFYVHNSDSIWVEGYGKALEQMKVQWDAERMDALLLMVPLLNSIGYEGRGDFMMDGVGHLSRVPPGRVSPFAYPGVQIVHPRLFDNPPEGVFSTNILWDRSIEKERLFGVRMDGVWIHVGTPQAVADAEEFLNDLAPAA</sequence>
<evidence type="ECO:0000259" key="3">
    <source>
        <dbReference type="Pfam" id="PF00483"/>
    </source>
</evidence>
<dbReference type="PANTHER" id="PTHR43584:SF8">
    <property type="entry name" value="N-ACETYLMURAMATE ALPHA-1-PHOSPHATE URIDYLYLTRANSFERASE"/>
    <property type="match status" value="1"/>
</dbReference>
<protein>
    <submittedName>
        <fullName evidence="4">MurNAc alpha-1-phosphate uridylyltransferase</fullName>
        <ecNumber evidence="4">2.7.7.-</ecNumber>
    </submittedName>
</protein>
<dbReference type="SUPFAM" id="SSF53448">
    <property type="entry name" value="Nucleotide-diphospho-sugar transferases"/>
    <property type="match status" value="1"/>
</dbReference>
<comment type="caution">
    <text evidence="4">The sequence shown here is derived from an EMBL/GenBank/DDBJ whole genome shotgun (WGS) entry which is preliminary data.</text>
</comment>
<reference evidence="4 5" key="1">
    <citation type="submission" date="2020-03" db="EMBL/GenBank/DDBJ databases">
        <title>Genomic Encyclopedia of Type Strains, Phase IV (KMG-IV): sequencing the most valuable type-strain genomes for metagenomic binning, comparative biology and taxonomic classification.</title>
        <authorList>
            <person name="Goeker M."/>
        </authorList>
    </citation>
    <scope>NUCLEOTIDE SEQUENCE [LARGE SCALE GENOMIC DNA]</scope>
    <source>
        <strain evidence="4 5">DSM 19867</strain>
    </source>
</reference>
<evidence type="ECO:0000313" key="5">
    <source>
        <dbReference type="Proteomes" id="UP000570514"/>
    </source>
</evidence>
<dbReference type="CDD" id="cd06422">
    <property type="entry name" value="NTP_transferase_like_1"/>
    <property type="match status" value="1"/>
</dbReference>
<dbReference type="Proteomes" id="UP000570514">
    <property type="component" value="Unassembled WGS sequence"/>
</dbReference>
<feature type="domain" description="Nucleotidyl transferase" evidence="3">
    <location>
        <begin position="7"/>
        <end position="126"/>
    </location>
</feature>
<dbReference type="InterPro" id="IPR005835">
    <property type="entry name" value="NTP_transferase_dom"/>
</dbReference>
<keyword evidence="5" id="KW-1185">Reference proteome</keyword>
<organism evidence="4 5">
    <name type="scientific">Rhizomicrobium palustre</name>
    <dbReference type="NCBI Taxonomy" id="189966"/>
    <lineage>
        <taxon>Bacteria</taxon>
        <taxon>Pseudomonadati</taxon>
        <taxon>Pseudomonadota</taxon>
        <taxon>Alphaproteobacteria</taxon>
        <taxon>Micropepsales</taxon>
        <taxon>Micropepsaceae</taxon>
        <taxon>Rhizomicrobium</taxon>
    </lineage>
</organism>
<dbReference type="InterPro" id="IPR029044">
    <property type="entry name" value="Nucleotide-diphossugar_trans"/>
</dbReference>
<dbReference type="GO" id="GO:0016779">
    <property type="term" value="F:nucleotidyltransferase activity"/>
    <property type="evidence" value="ECO:0007669"/>
    <property type="project" value="UniProtKB-KW"/>
</dbReference>
<dbReference type="InterPro" id="IPR050065">
    <property type="entry name" value="GlmU-like"/>
</dbReference>
<keyword evidence="1 4" id="KW-0808">Transferase</keyword>
<evidence type="ECO:0000256" key="2">
    <source>
        <dbReference type="ARBA" id="ARBA00022695"/>
    </source>
</evidence>
<evidence type="ECO:0000313" key="4">
    <source>
        <dbReference type="EMBL" id="NIK90489.1"/>
    </source>
</evidence>
<keyword evidence="2 4" id="KW-0548">Nucleotidyltransferase</keyword>
<dbReference type="PANTHER" id="PTHR43584">
    <property type="entry name" value="NUCLEOTIDYL TRANSFERASE"/>
    <property type="match status" value="1"/>
</dbReference>
<accession>A0A846N4N9</accession>
<gene>
    <name evidence="4" type="ORF">FHS83_003807</name>
</gene>
<dbReference type="Pfam" id="PF00483">
    <property type="entry name" value="NTP_transferase"/>
    <property type="match status" value="1"/>
</dbReference>
<name>A0A846N4N9_9PROT</name>
<dbReference type="AlphaFoldDB" id="A0A846N4N9"/>
<dbReference type="EC" id="2.7.7.-" evidence="4"/>
<dbReference type="Gene3D" id="3.90.550.10">
    <property type="entry name" value="Spore Coat Polysaccharide Biosynthesis Protein SpsA, Chain A"/>
    <property type="match status" value="1"/>
</dbReference>
<evidence type="ECO:0000256" key="1">
    <source>
        <dbReference type="ARBA" id="ARBA00022679"/>
    </source>
</evidence>
<proteinExistence type="predicted"/>